<dbReference type="InterPro" id="IPR013094">
    <property type="entry name" value="AB_hydrolase_3"/>
</dbReference>
<dbReference type="GO" id="GO:0016787">
    <property type="term" value="F:hydrolase activity"/>
    <property type="evidence" value="ECO:0007669"/>
    <property type="project" value="UniProtKB-KW"/>
</dbReference>
<dbReference type="SUPFAM" id="SSF53474">
    <property type="entry name" value="alpha/beta-Hydrolases"/>
    <property type="match status" value="1"/>
</dbReference>
<evidence type="ECO:0000259" key="2">
    <source>
        <dbReference type="Pfam" id="PF07859"/>
    </source>
</evidence>
<dbReference type="RefSeq" id="WP_346111857.1">
    <property type="nucleotide sequence ID" value="NZ_BAAAMU010000084.1"/>
</dbReference>
<proteinExistence type="predicted"/>
<organism evidence="3 4">
    <name type="scientific">Nonomuraea maheshkhaliensis</name>
    <dbReference type="NCBI Taxonomy" id="419590"/>
    <lineage>
        <taxon>Bacteria</taxon>
        <taxon>Bacillati</taxon>
        <taxon>Actinomycetota</taxon>
        <taxon>Actinomycetes</taxon>
        <taxon>Streptosporangiales</taxon>
        <taxon>Streptosporangiaceae</taxon>
        <taxon>Nonomuraea</taxon>
    </lineage>
</organism>
<keyword evidence="1 3" id="KW-0378">Hydrolase</keyword>
<keyword evidence="4" id="KW-1185">Reference proteome</keyword>
<gene>
    <name evidence="3" type="ORF">GCM10009733_078750</name>
</gene>
<evidence type="ECO:0000313" key="4">
    <source>
        <dbReference type="Proteomes" id="UP001500064"/>
    </source>
</evidence>
<comment type="caution">
    <text evidence="3">The sequence shown here is derived from an EMBL/GenBank/DDBJ whole genome shotgun (WGS) entry which is preliminary data.</text>
</comment>
<dbReference type="PANTHER" id="PTHR48081">
    <property type="entry name" value="AB HYDROLASE SUPERFAMILY PROTEIN C4A8.06C"/>
    <property type="match status" value="1"/>
</dbReference>
<evidence type="ECO:0000256" key="1">
    <source>
        <dbReference type="ARBA" id="ARBA00022801"/>
    </source>
</evidence>
<dbReference type="InterPro" id="IPR050300">
    <property type="entry name" value="GDXG_lipolytic_enzyme"/>
</dbReference>
<dbReference type="InterPro" id="IPR029058">
    <property type="entry name" value="AB_hydrolase_fold"/>
</dbReference>
<dbReference type="Gene3D" id="3.40.50.1820">
    <property type="entry name" value="alpha/beta hydrolase"/>
    <property type="match status" value="1"/>
</dbReference>
<protein>
    <submittedName>
        <fullName evidence="3">Alpha/beta hydrolase</fullName>
    </submittedName>
</protein>
<dbReference type="EMBL" id="BAAAMU010000084">
    <property type="protein sequence ID" value="GAA1669585.1"/>
    <property type="molecule type" value="Genomic_DNA"/>
</dbReference>
<dbReference type="Pfam" id="PF07859">
    <property type="entry name" value="Abhydrolase_3"/>
    <property type="match status" value="1"/>
</dbReference>
<sequence>MPYAFDPELVPYAELIPSVPLSEVIRRDGPPPDPALLAEIERRLPSYTPRREVTVEDRRVPSDATGGEAGGVPGGVPVRVFRPRAEGPLPAIIYLHGGGFVSGELDYFSVRCLRLADLVPAVVVAVDYRLAPEHPYPAALDDTYATLEWLAGAAGGLGVDPDRIAAAGDSAGGNLATALALLTRDRGGPPLRFQFLDVPVTDDRLATPSMRAFTDTPMWNRPDAVLSWRYYLGRDGIAPPYAAPIRAADLSGLPPAFVAVCEFDPLRDEGIAYAQRLVQDGVPTELHLYPGAFHGAAIIADVALTRRMNADMVGALRRALHDTDG</sequence>
<accession>A0ABP4SCI8</accession>
<dbReference type="Proteomes" id="UP001500064">
    <property type="component" value="Unassembled WGS sequence"/>
</dbReference>
<name>A0ABP4SCI8_9ACTN</name>
<feature type="domain" description="Alpha/beta hydrolase fold-3" evidence="2">
    <location>
        <begin position="92"/>
        <end position="296"/>
    </location>
</feature>
<reference evidence="4" key="1">
    <citation type="journal article" date="2019" name="Int. J. Syst. Evol. Microbiol.">
        <title>The Global Catalogue of Microorganisms (GCM) 10K type strain sequencing project: providing services to taxonomists for standard genome sequencing and annotation.</title>
        <authorList>
            <consortium name="The Broad Institute Genomics Platform"/>
            <consortium name="The Broad Institute Genome Sequencing Center for Infectious Disease"/>
            <person name="Wu L."/>
            <person name="Ma J."/>
        </authorList>
    </citation>
    <scope>NUCLEOTIDE SEQUENCE [LARGE SCALE GENOMIC DNA]</scope>
    <source>
        <strain evidence="4">JCM 13929</strain>
    </source>
</reference>
<evidence type="ECO:0000313" key="3">
    <source>
        <dbReference type="EMBL" id="GAA1669585.1"/>
    </source>
</evidence>
<dbReference type="PANTHER" id="PTHR48081:SF8">
    <property type="entry name" value="ALPHA_BETA HYDROLASE FOLD-3 DOMAIN-CONTAINING PROTEIN-RELATED"/>
    <property type="match status" value="1"/>
</dbReference>